<evidence type="ECO:0000256" key="5">
    <source>
        <dbReference type="ARBA" id="ARBA00023136"/>
    </source>
</evidence>
<feature type="transmembrane region" description="Helical" evidence="6">
    <location>
        <begin position="313"/>
        <end position="334"/>
    </location>
</feature>
<evidence type="ECO:0000256" key="6">
    <source>
        <dbReference type="SAM" id="Phobius"/>
    </source>
</evidence>
<feature type="transmembrane region" description="Helical" evidence="6">
    <location>
        <begin position="86"/>
        <end position="108"/>
    </location>
</feature>
<feature type="transmembrane region" description="Helical" evidence="6">
    <location>
        <begin position="191"/>
        <end position="216"/>
    </location>
</feature>
<evidence type="ECO:0000256" key="3">
    <source>
        <dbReference type="ARBA" id="ARBA00022692"/>
    </source>
</evidence>
<organism evidence="7 8">
    <name type="scientific">Caenorhabditis angaria</name>
    <dbReference type="NCBI Taxonomy" id="860376"/>
    <lineage>
        <taxon>Eukaryota</taxon>
        <taxon>Metazoa</taxon>
        <taxon>Ecdysozoa</taxon>
        <taxon>Nematoda</taxon>
        <taxon>Chromadorea</taxon>
        <taxon>Rhabditida</taxon>
        <taxon>Rhabditina</taxon>
        <taxon>Rhabditomorpha</taxon>
        <taxon>Rhabditoidea</taxon>
        <taxon>Rhabditidae</taxon>
        <taxon>Peloderinae</taxon>
        <taxon>Caenorhabditis</taxon>
    </lineage>
</organism>
<keyword evidence="4 6" id="KW-1133">Transmembrane helix</keyword>
<evidence type="ECO:0000256" key="1">
    <source>
        <dbReference type="ARBA" id="ARBA00004141"/>
    </source>
</evidence>
<dbReference type="GO" id="GO:0016020">
    <property type="term" value="C:membrane"/>
    <property type="evidence" value="ECO:0007669"/>
    <property type="project" value="UniProtKB-SubCell"/>
</dbReference>
<dbReference type="Proteomes" id="UP001152747">
    <property type="component" value="Unassembled WGS sequence"/>
</dbReference>
<evidence type="ECO:0000313" key="8">
    <source>
        <dbReference type="Proteomes" id="UP001152747"/>
    </source>
</evidence>
<evidence type="ECO:0000256" key="2">
    <source>
        <dbReference type="ARBA" id="ARBA00009166"/>
    </source>
</evidence>
<gene>
    <name evidence="7" type="ORF">CAMP_LOCUS4509</name>
</gene>
<dbReference type="Gene3D" id="1.20.1070.10">
    <property type="entry name" value="Rhodopsin 7-helix transmembrane proteins"/>
    <property type="match status" value="1"/>
</dbReference>
<accession>A0A9P1I9H3</accession>
<dbReference type="InterPro" id="IPR050920">
    <property type="entry name" value="Nematode_rcpt-like_delta"/>
</dbReference>
<dbReference type="PANTHER" id="PTHR22945:SF40">
    <property type="entry name" value="SERPENTINE RECEPTOR, CLASS D (DELTA)-RELATED"/>
    <property type="match status" value="1"/>
</dbReference>
<keyword evidence="3 6" id="KW-0812">Transmembrane</keyword>
<evidence type="ECO:0000256" key="4">
    <source>
        <dbReference type="ARBA" id="ARBA00022989"/>
    </source>
</evidence>
<keyword evidence="5 6" id="KW-0472">Membrane</keyword>
<comment type="subcellular location">
    <subcellularLocation>
        <location evidence="1">Membrane</location>
        <topology evidence="1">Multi-pass membrane protein</topology>
    </subcellularLocation>
</comment>
<protein>
    <submittedName>
        <fullName evidence="7">Uncharacterized protein</fullName>
    </submittedName>
</protein>
<feature type="transmembrane region" description="Helical" evidence="6">
    <location>
        <begin position="52"/>
        <end position="77"/>
    </location>
</feature>
<feature type="transmembrane region" description="Helical" evidence="6">
    <location>
        <begin position="228"/>
        <end position="250"/>
    </location>
</feature>
<dbReference type="InterPro" id="IPR019421">
    <property type="entry name" value="7TM_GPCR_serpentine_rcpt_Srd"/>
</dbReference>
<reference evidence="7" key="1">
    <citation type="submission" date="2022-11" db="EMBL/GenBank/DDBJ databases">
        <authorList>
            <person name="Kikuchi T."/>
        </authorList>
    </citation>
    <scope>NUCLEOTIDE SEQUENCE</scope>
    <source>
        <strain evidence="7">PS1010</strain>
    </source>
</reference>
<keyword evidence="8" id="KW-1185">Reference proteome</keyword>
<comment type="similarity">
    <text evidence="2">Belongs to the nematode receptor-like protein srd family.</text>
</comment>
<evidence type="ECO:0000313" key="7">
    <source>
        <dbReference type="EMBL" id="CAI5441872.1"/>
    </source>
</evidence>
<feature type="transmembrane region" description="Helical" evidence="6">
    <location>
        <begin position="150"/>
        <end position="171"/>
    </location>
</feature>
<dbReference type="SUPFAM" id="SSF81321">
    <property type="entry name" value="Family A G protein-coupled receptor-like"/>
    <property type="match status" value="1"/>
</dbReference>
<dbReference type="Pfam" id="PF10317">
    <property type="entry name" value="7TM_GPCR_Srd"/>
    <property type="match status" value="2"/>
</dbReference>
<sequence length="455" mass="51722">MKSFLYNTNITQFSLICVGYFTQNRLLNNPTSTAILSYGPCYLFGESTCFNFYSIFLSLTQVVGYSIVSTILFRYLLIRHRSIQNYVVLMISLSYVPAIIQISLVFFARKDFEEVRRLSIISHPFFDFSIYPSITGFPDKSHWTYQTSDALLGFGAYGVPIFSMICCMNILKTIPKNNSMSTKTKQITKTLIHGLICQTVVPMISYIPLFTGYIISQVTGREIIIIEHLLMVAAGFPAIIDPIFSFYFVVPYRNYILTIFKCRPKLTQTSSVVNVSLAARYFTQNRLLNNPTSTAILSYGPCYLFGESTCFNFYSIFLGLTQAVAFLQVSMVFFDDRDFARVRQLSMISHPYFDFSIYQSITGFPSNSAWSYRFAVFLLGFGAYGVPIFSMICCRNILKTIQNNNTMSVKTKQITKTLMHGLICQTVVPMISYIPLYTGYIVSQVTGEELILIGK</sequence>
<name>A0A9P1I9H3_9PELO</name>
<dbReference type="AlphaFoldDB" id="A0A9P1I9H3"/>
<dbReference type="PANTHER" id="PTHR22945">
    <property type="entry name" value="SERPENTINE RECEPTOR, CLASS D DELTA"/>
    <property type="match status" value="1"/>
</dbReference>
<feature type="transmembrane region" description="Helical" evidence="6">
    <location>
        <begin position="418"/>
        <end position="436"/>
    </location>
</feature>
<comment type="caution">
    <text evidence="7">The sequence shown here is derived from an EMBL/GenBank/DDBJ whole genome shotgun (WGS) entry which is preliminary data.</text>
</comment>
<dbReference type="EMBL" id="CANHGI010000002">
    <property type="protein sequence ID" value="CAI5441872.1"/>
    <property type="molecule type" value="Genomic_DNA"/>
</dbReference>
<proteinExistence type="inferred from homology"/>
<feature type="transmembrane region" description="Helical" evidence="6">
    <location>
        <begin position="374"/>
        <end position="398"/>
    </location>
</feature>